<dbReference type="EMBL" id="JBHPBY010000209">
    <property type="protein sequence ID" value="MFC1851630.1"/>
    <property type="molecule type" value="Genomic_DNA"/>
</dbReference>
<dbReference type="InterPro" id="IPR036059">
    <property type="entry name" value="TldD/PmbA_sf"/>
</dbReference>
<dbReference type="InterPro" id="IPR035068">
    <property type="entry name" value="TldD/PmbA_N"/>
</dbReference>
<organism evidence="2 3">
    <name type="scientific">candidate division CSSED10-310 bacterium</name>
    <dbReference type="NCBI Taxonomy" id="2855610"/>
    <lineage>
        <taxon>Bacteria</taxon>
        <taxon>Bacteria division CSSED10-310</taxon>
    </lineage>
</organism>
<feature type="domain" description="Metalloprotease TldD/E C-terminal" evidence="1">
    <location>
        <begin position="224"/>
        <end position="434"/>
    </location>
</feature>
<evidence type="ECO:0000313" key="3">
    <source>
        <dbReference type="Proteomes" id="UP001594351"/>
    </source>
</evidence>
<name>A0ABV6YZL0_UNCC1</name>
<gene>
    <name evidence="2" type="ORF">ACFL27_15680</name>
</gene>
<dbReference type="PANTHER" id="PTHR43421">
    <property type="entry name" value="METALLOPROTEASE PMBA"/>
    <property type="match status" value="1"/>
</dbReference>
<dbReference type="SUPFAM" id="SSF111283">
    <property type="entry name" value="Putative modulator of DNA gyrase, PmbA/TldD"/>
    <property type="match status" value="1"/>
</dbReference>
<dbReference type="PANTHER" id="PTHR43421:SF1">
    <property type="entry name" value="METALLOPROTEASE PMBA"/>
    <property type="match status" value="1"/>
</dbReference>
<sequence>MLQILSQQLGRHPDINDWKINLICNDESQWYYNGPRLESKRKIADEYAIVTLYHDENQSGELQRGEARFTLFRDQLSELNSYVEQALNMTRHTFGPFYSLPGPQSPAAVITEDKSFTAADTHFAEKALDILNQAAIAHQVTLAAAEIFISVARSTLMTSKGFNESYPFTNVYIEYTIIARERDFKAEFFGFVDERSTTLEDLAAQVEQSVRYARDSLHATLPRTGQFAVVFSNNSLPTFFRSFIYHSSAQAHYDGLSHFKPMADVLPGQARGDTLTLASDGLIPLRKGTVPFDSDGVPASRHTLIEDGILKCYWTPFRYADILQIPCTGHLFNVDVQPGHTPYDNLIQAASREPLYLIAALSSFEPDRYRGHFSAEIKLGYEISNGKTIPIKGGSVSGNLFTAFEEVYFSQETMMYKSYRGPRAIRFENVTFSGK</sequence>
<evidence type="ECO:0000259" key="1">
    <source>
        <dbReference type="Pfam" id="PF19289"/>
    </source>
</evidence>
<dbReference type="Proteomes" id="UP001594351">
    <property type="component" value="Unassembled WGS sequence"/>
</dbReference>
<dbReference type="InterPro" id="IPR047657">
    <property type="entry name" value="PmbA"/>
</dbReference>
<dbReference type="Gene3D" id="3.30.2290.10">
    <property type="entry name" value="PmbA/TldD superfamily"/>
    <property type="match status" value="1"/>
</dbReference>
<dbReference type="Pfam" id="PF19289">
    <property type="entry name" value="PmbA_TldD_3rd"/>
    <property type="match status" value="1"/>
</dbReference>
<keyword evidence="3" id="KW-1185">Reference proteome</keyword>
<reference evidence="2 3" key="1">
    <citation type="submission" date="2024-09" db="EMBL/GenBank/DDBJ databases">
        <title>Laminarin stimulates single cell rates of sulfate reduction while oxygen inhibits transcriptomic activity in coastal marine sediment.</title>
        <authorList>
            <person name="Lindsay M."/>
            <person name="Orcutt B."/>
            <person name="Emerson D."/>
            <person name="Stepanauskas R."/>
            <person name="D'Angelo T."/>
        </authorList>
    </citation>
    <scope>NUCLEOTIDE SEQUENCE [LARGE SCALE GENOMIC DNA]</scope>
    <source>
        <strain evidence="2">SAG AM-311-K15</strain>
    </source>
</reference>
<accession>A0ABV6YZL0</accession>
<protein>
    <submittedName>
        <fullName evidence="2">Metallopeptidase TldD-related protein</fullName>
    </submittedName>
</protein>
<comment type="caution">
    <text evidence="2">The sequence shown here is derived from an EMBL/GenBank/DDBJ whole genome shotgun (WGS) entry which is preliminary data.</text>
</comment>
<proteinExistence type="predicted"/>
<dbReference type="InterPro" id="IPR045569">
    <property type="entry name" value="Metalloprtase-TldD/E_C"/>
</dbReference>
<evidence type="ECO:0000313" key="2">
    <source>
        <dbReference type="EMBL" id="MFC1851630.1"/>
    </source>
</evidence>